<dbReference type="InterPro" id="IPR007742">
    <property type="entry name" value="NosD_dom"/>
</dbReference>
<dbReference type="SUPFAM" id="SSF51126">
    <property type="entry name" value="Pectin lyase-like"/>
    <property type="match status" value="1"/>
</dbReference>
<keyword evidence="4" id="KW-1185">Reference proteome</keyword>
<dbReference type="Proteomes" id="UP001595443">
    <property type="component" value="Unassembled WGS sequence"/>
</dbReference>
<accession>A0ABV7AEY7</accession>
<reference evidence="4" key="1">
    <citation type="journal article" date="2019" name="Int. J. Syst. Evol. Microbiol.">
        <title>The Global Catalogue of Microorganisms (GCM) 10K type strain sequencing project: providing services to taxonomists for standard genome sequencing and annotation.</title>
        <authorList>
            <consortium name="The Broad Institute Genomics Platform"/>
            <consortium name="The Broad Institute Genome Sequencing Center for Infectious Disease"/>
            <person name="Wu L."/>
            <person name="Ma J."/>
        </authorList>
    </citation>
    <scope>NUCLEOTIDE SEQUENCE [LARGE SCALE GENOMIC DNA]</scope>
    <source>
        <strain evidence="4">KCTC 62192</strain>
    </source>
</reference>
<comment type="caution">
    <text evidence="3">The sequence shown here is derived from an EMBL/GenBank/DDBJ whole genome shotgun (WGS) entry which is preliminary data.</text>
</comment>
<dbReference type="NCBIfam" id="TIGR04247">
    <property type="entry name" value="NosD_copper_fam"/>
    <property type="match status" value="1"/>
</dbReference>
<evidence type="ECO:0000259" key="2">
    <source>
        <dbReference type="SMART" id="SM00722"/>
    </source>
</evidence>
<proteinExistence type="predicted"/>
<keyword evidence="1" id="KW-0732">Signal</keyword>
<evidence type="ECO:0000313" key="4">
    <source>
        <dbReference type="Proteomes" id="UP001595443"/>
    </source>
</evidence>
<dbReference type="SMART" id="SM00722">
    <property type="entry name" value="CASH"/>
    <property type="match status" value="2"/>
</dbReference>
<feature type="chain" id="PRO_5046201681" evidence="1">
    <location>
        <begin position="21"/>
        <end position="420"/>
    </location>
</feature>
<feature type="domain" description="Carbohydrate-binding/sugar hydrolysis" evidence="2">
    <location>
        <begin position="192"/>
        <end position="353"/>
    </location>
</feature>
<dbReference type="InterPro" id="IPR012334">
    <property type="entry name" value="Pectin_lyas_fold"/>
</dbReference>
<dbReference type="InterPro" id="IPR011050">
    <property type="entry name" value="Pectin_lyase_fold/virulence"/>
</dbReference>
<organism evidence="3 4">
    <name type="scientific">Acidimangrovimonas pyrenivorans</name>
    <dbReference type="NCBI Taxonomy" id="2030798"/>
    <lineage>
        <taxon>Bacteria</taxon>
        <taxon>Pseudomonadati</taxon>
        <taxon>Pseudomonadota</taxon>
        <taxon>Alphaproteobacteria</taxon>
        <taxon>Rhodobacterales</taxon>
        <taxon>Paracoccaceae</taxon>
        <taxon>Acidimangrovimonas</taxon>
    </lineage>
</organism>
<dbReference type="Gene3D" id="2.160.20.10">
    <property type="entry name" value="Single-stranded right-handed beta-helix, Pectin lyase-like"/>
    <property type="match status" value="1"/>
</dbReference>
<dbReference type="RefSeq" id="WP_377832565.1">
    <property type="nucleotide sequence ID" value="NZ_JBHRSK010000004.1"/>
</dbReference>
<dbReference type="InterPro" id="IPR006633">
    <property type="entry name" value="Carb-bd_sugar_hydrolysis-dom"/>
</dbReference>
<dbReference type="InterPro" id="IPR006626">
    <property type="entry name" value="PbH1"/>
</dbReference>
<name>A0ABV7AEY7_9RHOB</name>
<dbReference type="EMBL" id="JBHRSK010000004">
    <property type="protein sequence ID" value="MFC2967919.1"/>
    <property type="molecule type" value="Genomic_DNA"/>
</dbReference>
<feature type="signal peptide" evidence="1">
    <location>
        <begin position="1"/>
        <end position="20"/>
    </location>
</feature>
<sequence>MRLRPLLALLLSLAPLVAAAAEVTVLPGPEALARAIATARPGDVLTLEQGRYAGPVTLNKPLTLTGRGAEIAGRGAGTVITVTAPDVTLRGLTVTGAGRRLDHLDSGIALEKGARRAVVEDSRLIGNLIGVDVQGAQDVTVRNNTIVGRDDLRVPERGPGIYVWNAPGLLVEGNRISKGRDGVFVTTSNQATYRRNVMTNLRYAFHSMYSNRLVIEDNISRGNTMGFALMYSRRLKVTGNLSDGDSAHGFFMNFANHAVIAHNEVRHGGEKCLFVYNSNVNRIIANRFEGCGIGVHFTAGSERNAISGNAFIGNRLQVKYVGTRWLEWSENGTGNYWSDHVAFDIDGDGRADSPYRPNTAIDRVVWSQPMAKLLMGSPAVQLIRWSQQRFPGLLPGGVIDSAPLVSPAGAGLPHKQGETQ</sequence>
<feature type="domain" description="Carbohydrate-binding/sugar hydrolysis" evidence="2">
    <location>
        <begin position="39"/>
        <end position="186"/>
    </location>
</feature>
<gene>
    <name evidence="3" type="ORF">ACFOES_07425</name>
</gene>
<dbReference type="SMART" id="SM00710">
    <property type="entry name" value="PbH1"/>
    <property type="match status" value="10"/>
</dbReference>
<dbReference type="Pfam" id="PF05048">
    <property type="entry name" value="NosD"/>
    <property type="match status" value="1"/>
</dbReference>
<dbReference type="InterPro" id="IPR026464">
    <property type="entry name" value="NosD_copper_fam"/>
</dbReference>
<evidence type="ECO:0000313" key="3">
    <source>
        <dbReference type="EMBL" id="MFC2967919.1"/>
    </source>
</evidence>
<protein>
    <submittedName>
        <fullName evidence="3">Nitrous oxide reductase family maturation protein NosD</fullName>
    </submittedName>
</protein>
<evidence type="ECO:0000256" key="1">
    <source>
        <dbReference type="SAM" id="SignalP"/>
    </source>
</evidence>